<gene>
    <name evidence="1" type="ORF">MRATA1EN22A_LOCUS27860</name>
</gene>
<accession>A0AC60A8G5</accession>
<dbReference type="EMBL" id="OX596093">
    <property type="protein sequence ID" value="CAN0568756.1"/>
    <property type="molecule type" value="Genomic_DNA"/>
</dbReference>
<evidence type="ECO:0000313" key="2">
    <source>
        <dbReference type="Proteomes" id="UP001162501"/>
    </source>
</evidence>
<name>A0AC60A8G5_RANTA</name>
<evidence type="ECO:0000313" key="1">
    <source>
        <dbReference type="EMBL" id="CAN0568756.1"/>
    </source>
</evidence>
<protein>
    <submittedName>
        <fullName evidence="1">Uncharacterized protein</fullName>
    </submittedName>
</protein>
<reference evidence="1" key="2">
    <citation type="submission" date="2025-03" db="EMBL/GenBank/DDBJ databases">
        <authorList>
            <consortium name="ELIXIR-Norway"/>
            <consortium name="Elixir Norway"/>
        </authorList>
    </citation>
    <scope>NUCLEOTIDE SEQUENCE</scope>
</reference>
<proteinExistence type="predicted"/>
<sequence>MIEVPKSQSSRESYTSSAPEPEDVSGHACHRARRRRLPEFASCEPPTNGREATARRPLRLVLGREAVAEGVAGFRHCGWRAAARVPPGAGKAWEELRWEVAIPELPAPAGRRRHLQFAGVCAGDSASASL</sequence>
<organism evidence="1 2">
    <name type="scientific">Rangifer tarandus platyrhynchus</name>
    <name type="common">Svalbard reindeer</name>
    <dbReference type="NCBI Taxonomy" id="3082113"/>
    <lineage>
        <taxon>Eukaryota</taxon>
        <taxon>Metazoa</taxon>
        <taxon>Chordata</taxon>
        <taxon>Craniata</taxon>
        <taxon>Vertebrata</taxon>
        <taxon>Euteleostomi</taxon>
        <taxon>Mammalia</taxon>
        <taxon>Eutheria</taxon>
        <taxon>Laurasiatheria</taxon>
        <taxon>Artiodactyla</taxon>
        <taxon>Ruminantia</taxon>
        <taxon>Pecora</taxon>
        <taxon>Cervidae</taxon>
        <taxon>Odocoileinae</taxon>
        <taxon>Rangifer</taxon>
    </lineage>
</organism>
<reference evidence="1" key="1">
    <citation type="submission" date="2023-05" db="EMBL/GenBank/DDBJ databases">
        <authorList>
            <consortium name="ELIXIR-Norway"/>
        </authorList>
    </citation>
    <scope>NUCLEOTIDE SEQUENCE</scope>
</reference>
<dbReference type="Proteomes" id="UP001162501">
    <property type="component" value="Chromosome 9"/>
</dbReference>